<proteinExistence type="predicted"/>
<accession>A0ABS5TGX0</accession>
<dbReference type="RefSeq" id="WP_214156577.1">
    <property type="nucleotide sequence ID" value="NZ_JAHBAY010000005.1"/>
</dbReference>
<evidence type="ECO:0000313" key="1">
    <source>
        <dbReference type="EMBL" id="MBT0770290.1"/>
    </source>
</evidence>
<reference evidence="1 2" key="1">
    <citation type="submission" date="2021-05" db="EMBL/GenBank/DDBJ databases">
        <title>Kineosporia and Streptomyces sp. nov. two new marine actinobacteria isolated from Coral.</title>
        <authorList>
            <person name="Buangrab K."/>
            <person name="Sutthacheep M."/>
            <person name="Yeemin T."/>
            <person name="Harunari E."/>
            <person name="Igarashi Y."/>
            <person name="Kanchanasin P."/>
            <person name="Tanasupawat S."/>
            <person name="Phongsopitanun W."/>
        </authorList>
    </citation>
    <scope>NUCLEOTIDE SEQUENCE [LARGE SCALE GENOMIC DNA]</scope>
    <source>
        <strain evidence="1 2">J2-2</strain>
    </source>
</reference>
<dbReference type="EMBL" id="JAHBAY010000005">
    <property type="protein sequence ID" value="MBT0770290.1"/>
    <property type="molecule type" value="Genomic_DNA"/>
</dbReference>
<evidence type="ECO:0000313" key="2">
    <source>
        <dbReference type="Proteomes" id="UP001197247"/>
    </source>
</evidence>
<name>A0ABS5TGX0_9ACTN</name>
<sequence>MGMIFHNFRQSCDGTTGSGNPSQAHLYPALTRNYPAASPVRTRQVTDVGGVVDALYRKTPVHADVSAVVLITTGPEQDQFGVSGALASSGLRGDPRVIGFDRVGGIDDVLLVLDVVAGLARQNPARVVSLCAVGTSSRERPAEGFHTVGVAAEYLHPGSAPVDSGRFDGARPGDPIGFVKSVMLGRR</sequence>
<keyword evidence="2" id="KW-1185">Reference proteome</keyword>
<comment type="caution">
    <text evidence="1">The sequence shown here is derived from an EMBL/GenBank/DDBJ whole genome shotgun (WGS) entry which is preliminary data.</text>
</comment>
<protein>
    <submittedName>
        <fullName evidence="1">Uncharacterized protein</fullName>
    </submittedName>
</protein>
<organism evidence="1 2">
    <name type="scientific">Kineosporia corallincola</name>
    <dbReference type="NCBI Taxonomy" id="2835133"/>
    <lineage>
        <taxon>Bacteria</taxon>
        <taxon>Bacillati</taxon>
        <taxon>Actinomycetota</taxon>
        <taxon>Actinomycetes</taxon>
        <taxon>Kineosporiales</taxon>
        <taxon>Kineosporiaceae</taxon>
        <taxon>Kineosporia</taxon>
    </lineage>
</organism>
<dbReference type="Proteomes" id="UP001197247">
    <property type="component" value="Unassembled WGS sequence"/>
</dbReference>
<gene>
    <name evidence="1" type="ORF">KIH74_15215</name>
</gene>